<dbReference type="InterPro" id="IPR000524">
    <property type="entry name" value="Tscrpt_reg_HTH_GntR"/>
</dbReference>
<evidence type="ECO:0000313" key="8">
    <source>
        <dbReference type="Proteomes" id="UP001144397"/>
    </source>
</evidence>
<evidence type="ECO:0000256" key="1">
    <source>
        <dbReference type="ARBA" id="ARBA00023015"/>
    </source>
</evidence>
<evidence type="ECO:0000256" key="2">
    <source>
        <dbReference type="ARBA" id="ARBA00023125"/>
    </source>
</evidence>
<evidence type="ECO:0000259" key="5">
    <source>
        <dbReference type="PROSITE" id="PS50949"/>
    </source>
</evidence>
<dbReference type="Proteomes" id="UP001144397">
    <property type="component" value="Unassembled WGS sequence"/>
</dbReference>
<dbReference type="InterPro" id="IPR036390">
    <property type="entry name" value="WH_DNA-bd_sf"/>
</dbReference>
<evidence type="ECO:0000256" key="4">
    <source>
        <dbReference type="SAM" id="MobiDB-lite"/>
    </source>
</evidence>
<reference evidence="6" key="1">
    <citation type="submission" date="2022-12" db="EMBL/GenBank/DDBJ databases">
        <title>Reference genome sequencing for broad-spectrum identification of bacterial and archaeal isolates by mass spectrometry.</title>
        <authorList>
            <person name="Sekiguchi Y."/>
            <person name="Tourlousse D.M."/>
        </authorList>
    </citation>
    <scope>NUCLEOTIDE SEQUENCE</scope>
    <source>
        <strain evidence="6">301</strain>
    </source>
</reference>
<dbReference type="SMART" id="SM00345">
    <property type="entry name" value="HTH_GNTR"/>
    <property type="match status" value="1"/>
</dbReference>
<dbReference type="CDD" id="cd07377">
    <property type="entry name" value="WHTH_GntR"/>
    <property type="match status" value="1"/>
</dbReference>
<sequence>MSKPNIAAGAEPRRAQERSPAGAAHRGEGEGLESKPLYRQVRETLIRRMVDGVWAPGEPLPSEIQLAAELGVSQGTVRKALDEMAAENIVVRRQGRGTFVARHDEERILFQFFKLVGDDGERHFPESRVLGIERAKGTAAECAALALPRNGRVLRIRRLRTFDGAPLIIESLILPDQMFPGLADAPVPNNLYGLYAQRYGITVARAREQLKAVGADADTAAMLHVEPGAPVLLIDRLAYSLDGTPVEWRVSFCLTAGFHYLSDLT</sequence>
<dbReference type="AlphaFoldDB" id="A0A9W6CNP4"/>
<proteinExistence type="predicted"/>
<dbReference type="GeneID" id="95764195"/>
<dbReference type="Gene3D" id="3.40.1410.10">
    <property type="entry name" value="Chorismate lyase-like"/>
    <property type="match status" value="1"/>
</dbReference>
<dbReference type="InterPro" id="IPR036388">
    <property type="entry name" value="WH-like_DNA-bd_sf"/>
</dbReference>
<dbReference type="PANTHER" id="PTHR44846">
    <property type="entry name" value="MANNOSYL-D-GLYCERATE TRANSPORT/METABOLISM SYSTEM REPRESSOR MNGR-RELATED"/>
    <property type="match status" value="1"/>
</dbReference>
<dbReference type="Proteomes" id="UP001245370">
    <property type="component" value="Unassembled WGS sequence"/>
</dbReference>
<evidence type="ECO:0000256" key="3">
    <source>
        <dbReference type="ARBA" id="ARBA00023163"/>
    </source>
</evidence>
<dbReference type="SUPFAM" id="SSF64288">
    <property type="entry name" value="Chorismate lyase-like"/>
    <property type="match status" value="1"/>
</dbReference>
<dbReference type="InterPro" id="IPR050679">
    <property type="entry name" value="Bact_HTH_transcr_reg"/>
</dbReference>
<dbReference type="GO" id="GO:0003677">
    <property type="term" value="F:DNA binding"/>
    <property type="evidence" value="ECO:0007669"/>
    <property type="project" value="UniProtKB-KW"/>
</dbReference>
<evidence type="ECO:0000313" key="9">
    <source>
        <dbReference type="Proteomes" id="UP001245370"/>
    </source>
</evidence>
<keyword evidence="1" id="KW-0805">Transcription regulation</keyword>
<dbReference type="SMART" id="SM00866">
    <property type="entry name" value="UTRA"/>
    <property type="match status" value="1"/>
</dbReference>
<dbReference type="GO" id="GO:0045892">
    <property type="term" value="P:negative regulation of DNA-templated transcription"/>
    <property type="evidence" value="ECO:0007669"/>
    <property type="project" value="TreeGrafter"/>
</dbReference>
<keyword evidence="3" id="KW-0804">Transcription</keyword>
<dbReference type="EMBL" id="JAVDPY010000006">
    <property type="protein sequence ID" value="MDR6335037.1"/>
    <property type="molecule type" value="Genomic_DNA"/>
</dbReference>
<keyword evidence="9" id="KW-1185">Reference proteome</keyword>
<accession>A0A9W6CNP4</accession>
<keyword evidence="2" id="KW-0238">DNA-binding</keyword>
<comment type="caution">
    <text evidence="6">The sequence shown here is derived from an EMBL/GenBank/DDBJ whole genome shotgun (WGS) entry which is preliminary data.</text>
</comment>
<dbReference type="RefSeq" id="WP_229646778.1">
    <property type="nucleotide sequence ID" value="NZ_BSDO01000005.1"/>
</dbReference>
<dbReference type="InterPro" id="IPR011663">
    <property type="entry name" value="UTRA"/>
</dbReference>
<dbReference type="PRINTS" id="PR00035">
    <property type="entry name" value="HTHGNTR"/>
</dbReference>
<protein>
    <submittedName>
        <fullName evidence="6">GntR family transcriptional regulator</fullName>
    </submittedName>
</protein>
<dbReference type="PANTHER" id="PTHR44846:SF1">
    <property type="entry name" value="MANNOSYL-D-GLYCERATE TRANSPORT_METABOLISM SYSTEM REPRESSOR MNGR-RELATED"/>
    <property type="match status" value="1"/>
</dbReference>
<dbReference type="GO" id="GO:0003700">
    <property type="term" value="F:DNA-binding transcription factor activity"/>
    <property type="evidence" value="ECO:0007669"/>
    <property type="project" value="InterPro"/>
</dbReference>
<dbReference type="InterPro" id="IPR028978">
    <property type="entry name" value="Chorismate_lyase_/UTRA_dom_sf"/>
</dbReference>
<feature type="region of interest" description="Disordered" evidence="4">
    <location>
        <begin position="1"/>
        <end position="34"/>
    </location>
</feature>
<organism evidence="6 8">
    <name type="scientific">Xanthobacter flavus</name>
    <dbReference type="NCBI Taxonomy" id="281"/>
    <lineage>
        <taxon>Bacteria</taxon>
        <taxon>Pseudomonadati</taxon>
        <taxon>Pseudomonadota</taxon>
        <taxon>Alphaproteobacteria</taxon>
        <taxon>Hyphomicrobiales</taxon>
        <taxon>Xanthobacteraceae</taxon>
        <taxon>Xanthobacter</taxon>
    </lineage>
</organism>
<dbReference type="EMBL" id="BSDO01000005">
    <property type="protein sequence ID" value="GLI23740.1"/>
    <property type="molecule type" value="Genomic_DNA"/>
</dbReference>
<dbReference type="SUPFAM" id="SSF46785">
    <property type="entry name" value="Winged helix' DNA-binding domain"/>
    <property type="match status" value="1"/>
</dbReference>
<feature type="domain" description="HTH gntR-type" evidence="5">
    <location>
        <begin position="35"/>
        <end position="103"/>
    </location>
</feature>
<evidence type="ECO:0000313" key="6">
    <source>
        <dbReference type="EMBL" id="GLI23740.1"/>
    </source>
</evidence>
<dbReference type="PROSITE" id="PS50949">
    <property type="entry name" value="HTH_GNTR"/>
    <property type="match status" value="1"/>
</dbReference>
<dbReference type="Gene3D" id="1.10.10.10">
    <property type="entry name" value="Winged helix-like DNA-binding domain superfamily/Winged helix DNA-binding domain"/>
    <property type="match status" value="1"/>
</dbReference>
<dbReference type="Pfam" id="PF00392">
    <property type="entry name" value="GntR"/>
    <property type="match status" value="1"/>
</dbReference>
<dbReference type="Pfam" id="PF07702">
    <property type="entry name" value="UTRA"/>
    <property type="match status" value="1"/>
</dbReference>
<reference evidence="7 9" key="2">
    <citation type="submission" date="2023-07" db="EMBL/GenBank/DDBJ databases">
        <title>Genomic Encyclopedia of Type Strains, Phase IV (KMG-IV): sequencing the most valuable type-strain genomes for metagenomic binning, comparative biology and taxonomic classification.</title>
        <authorList>
            <person name="Goeker M."/>
        </authorList>
    </citation>
    <scope>NUCLEOTIDE SEQUENCE [LARGE SCALE GENOMIC DNA]</scope>
    <source>
        <strain evidence="7 9">DSM 338</strain>
    </source>
</reference>
<evidence type="ECO:0000313" key="7">
    <source>
        <dbReference type="EMBL" id="MDR6335037.1"/>
    </source>
</evidence>
<name>A0A9W6CNP4_XANFL</name>
<gene>
    <name evidence="7" type="ORF">GGQ86_003527</name>
    <name evidence="6" type="ORF">XFLAVUS301_34140</name>
</gene>